<feature type="domain" description="PDZ" evidence="12">
    <location>
        <begin position="116"/>
        <end position="186"/>
    </location>
</feature>
<dbReference type="NCBIfam" id="TIGR00054">
    <property type="entry name" value="RIP metalloprotease RseP"/>
    <property type="match status" value="1"/>
</dbReference>
<dbReference type="EMBL" id="JACXWD010000026">
    <property type="protein sequence ID" value="MBD3868253.1"/>
    <property type="molecule type" value="Genomic_DNA"/>
</dbReference>
<dbReference type="AlphaFoldDB" id="A0A8J6XUQ2"/>
<dbReference type="InterPro" id="IPR041489">
    <property type="entry name" value="PDZ_6"/>
</dbReference>
<evidence type="ECO:0000256" key="4">
    <source>
        <dbReference type="ARBA" id="ARBA00022670"/>
    </source>
</evidence>
<evidence type="ECO:0000256" key="7">
    <source>
        <dbReference type="ARBA" id="ARBA00022833"/>
    </source>
</evidence>
<dbReference type="GO" id="GO:0006508">
    <property type="term" value="P:proteolysis"/>
    <property type="evidence" value="ECO:0007669"/>
    <property type="project" value="UniProtKB-KW"/>
</dbReference>
<evidence type="ECO:0000313" key="13">
    <source>
        <dbReference type="EMBL" id="MBD3868253.1"/>
    </source>
</evidence>
<dbReference type="InterPro" id="IPR036034">
    <property type="entry name" value="PDZ_sf"/>
</dbReference>
<dbReference type="GO" id="GO:0016020">
    <property type="term" value="C:membrane"/>
    <property type="evidence" value="ECO:0007669"/>
    <property type="project" value="UniProtKB-SubCell"/>
</dbReference>
<dbReference type="InterPro" id="IPR001478">
    <property type="entry name" value="PDZ"/>
</dbReference>
<evidence type="ECO:0000256" key="3">
    <source>
        <dbReference type="ARBA" id="ARBA00007931"/>
    </source>
</evidence>
<dbReference type="GO" id="GO:0004222">
    <property type="term" value="F:metalloendopeptidase activity"/>
    <property type="evidence" value="ECO:0007669"/>
    <property type="project" value="InterPro"/>
</dbReference>
<dbReference type="InterPro" id="IPR004387">
    <property type="entry name" value="Pept_M50_Zn"/>
</dbReference>
<proteinExistence type="inferred from homology"/>
<evidence type="ECO:0000256" key="2">
    <source>
        <dbReference type="ARBA" id="ARBA00004141"/>
    </source>
</evidence>
<keyword evidence="10 11" id="KW-0472">Membrane</keyword>
<keyword evidence="4" id="KW-0645">Protease</keyword>
<dbReference type="InterPro" id="IPR008915">
    <property type="entry name" value="Peptidase_M50"/>
</dbReference>
<protein>
    <recommendedName>
        <fullName evidence="11">Zinc metalloprotease</fullName>
        <ecNumber evidence="11">3.4.24.-</ecNumber>
    </recommendedName>
</protein>
<keyword evidence="9 11" id="KW-0482">Metalloprotease</keyword>
<dbReference type="CDD" id="cd06163">
    <property type="entry name" value="S2P-M50_PDZ_RseP-like"/>
    <property type="match status" value="1"/>
</dbReference>
<evidence type="ECO:0000256" key="8">
    <source>
        <dbReference type="ARBA" id="ARBA00022989"/>
    </source>
</evidence>
<evidence type="ECO:0000256" key="1">
    <source>
        <dbReference type="ARBA" id="ARBA00001947"/>
    </source>
</evidence>
<dbReference type="GO" id="GO:0046872">
    <property type="term" value="F:metal ion binding"/>
    <property type="evidence" value="ECO:0007669"/>
    <property type="project" value="UniProtKB-KW"/>
</dbReference>
<dbReference type="Pfam" id="PF02163">
    <property type="entry name" value="Peptidase_M50"/>
    <property type="match status" value="1"/>
</dbReference>
<feature type="transmembrane region" description="Helical" evidence="11">
    <location>
        <begin position="364"/>
        <end position="394"/>
    </location>
</feature>
<evidence type="ECO:0000313" key="14">
    <source>
        <dbReference type="Proteomes" id="UP000648239"/>
    </source>
</evidence>
<accession>A0A8J6XUQ2</accession>
<evidence type="ECO:0000256" key="10">
    <source>
        <dbReference type="ARBA" id="ARBA00023136"/>
    </source>
</evidence>
<keyword evidence="6 11" id="KW-0378">Hydrolase</keyword>
<name>A0A8J6XUQ2_9BACT</name>
<keyword evidence="7 11" id="KW-0862">Zinc</keyword>
<dbReference type="SMART" id="SM00228">
    <property type="entry name" value="PDZ"/>
    <property type="match status" value="2"/>
</dbReference>
<dbReference type="Gene3D" id="2.30.42.10">
    <property type="match status" value="2"/>
</dbReference>
<reference evidence="13 14" key="1">
    <citation type="submission" date="2020-08" db="EMBL/GenBank/DDBJ databases">
        <title>Acidobacteriota in marine sediments use diverse sulfur dissimilation pathways.</title>
        <authorList>
            <person name="Wasmund K."/>
        </authorList>
    </citation>
    <scope>NUCLEOTIDE SEQUENCE [LARGE SCALE GENOMIC DNA]</scope>
    <source>
        <strain evidence="13">MAG AM4</strain>
    </source>
</reference>
<gene>
    <name evidence="13" type="primary">rseP</name>
    <name evidence="13" type="ORF">IFK94_09005</name>
</gene>
<feature type="transmembrane region" description="Helical" evidence="11">
    <location>
        <begin position="415"/>
        <end position="433"/>
    </location>
</feature>
<evidence type="ECO:0000256" key="9">
    <source>
        <dbReference type="ARBA" id="ARBA00023049"/>
    </source>
</evidence>
<comment type="similarity">
    <text evidence="3 11">Belongs to the peptidase M50B family.</text>
</comment>
<keyword evidence="8 11" id="KW-1133">Transmembrane helix</keyword>
<feature type="transmembrane region" description="Helical" evidence="11">
    <location>
        <begin position="96"/>
        <end position="121"/>
    </location>
</feature>
<evidence type="ECO:0000256" key="5">
    <source>
        <dbReference type="ARBA" id="ARBA00022692"/>
    </source>
</evidence>
<evidence type="ECO:0000256" key="6">
    <source>
        <dbReference type="ARBA" id="ARBA00022801"/>
    </source>
</evidence>
<keyword evidence="5 11" id="KW-0812">Transmembrane</keyword>
<dbReference type="Proteomes" id="UP000648239">
    <property type="component" value="Unassembled WGS sequence"/>
</dbReference>
<comment type="subcellular location">
    <subcellularLocation>
        <location evidence="2">Membrane</location>
        <topology evidence="2">Multi-pass membrane protein</topology>
    </subcellularLocation>
</comment>
<keyword evidence="11" id="KW-0479">Metal-binding</keyword>
<dbReference type="EC" id="3.4.24.-" evidence="11"/>
<dbReference type="PANTHER" id="PTHR42837:SF2">
    <property type="entry name" value="MEMBRANE METALLOPROTEASE ARASP2, CHLOROPLASTIC-RELATED"/>
    <property type="match status" value="1"/>
</dbReference>
<evidence type="ECO:0000259" key="12">
    <source>
        <dbReference type="SMART" id="SM00228"/>
    </source>
</evidence>
<organism evidence="13 14">
    <name type="scientific">Candidatus Polarisedimenticola svalbardensis</name>
    <dbReference type="NCBI Taxonomy" id="2886004"/>
    <lineage>
        <taxon>Bacteria</taxon>
        <taxon>Pseudomonadati</taxon>
        <taxon>Acidobacteriota</taxon>
        <taxon>Candidatus Polarisedimenticolia</taxon>
        <taxon>Candidatus Polarisedimenticolales</taxon>
        <taxon>Candidatus Polarisedimenticolaceae</taxon>
        <taxon>Candidatus Polarisedimenticola</taxon>
    </lineage>
</organism>
<sequence length="445" mass="48181">MLSFLQTFGSFVLVLGILVFIHELGHFLVAKMLGIGVRVFSIGFGPRLVGFRRGETDYRIAAVPLGGFVRLAGDESDERRTGSQDEFLTRSRWQRFLVYVAGAVFNIILALVLTWAVLWAFGEATPGERPVVVAVYAGTGAEAAGILPGDRILEIEGRDTIDPQVEFEEILMSPDSSRTVLIDRDGEKLTVDVMTGSDQRFHMGFPGWELRTSGSGVPAIVGAVVPDSPAELAGLVSGDEIVGADDQNPIGEVALRALLSLNPGRAVTLHIEREEKQFPVTLTPRDEDGKGKIGVTLYTLIPKRPLGPGAAATASIRVTVERSGTLFFVLKKAFTGQLSIRAFSGPLEIAQFSRFAVQSGLETFLTFLAFISLQLGILNLLPIPILDGGHILILAVESVMGRDLSEQVKERAMQAGMVLLLTFFGAVLTFDVIKTRLLDVLKSLF</sequence>
<comment type="caution">
    <text evidence="13">The sequence shown here is derived from an EMBL/GenBank/DDBJ whole genome shotgun (WGS) entry which is preliminary data.</text>
</comment>
<feature type="domain" description="PDZ" evidence="12">
    <location>
        <begin position="206"/>
        <end position="275"/>
    </location>
</feature>
<evidence type="ECO:0000256" key="11">
    <source>
        <dbReference type="RuleBase" id="RU362031"/>
    </source>
</evidence>
<dbReference type="SUPFAM" id="SSF50156">
    <property type="entry name" value="PDZ domain-like"/>
    <property type="match status" value="2"/>
</dbReference>
<dbReference type="PANTHER" id="PTHR42837">
    <property type="entry name" value="REGULATOR OF SIGMA-E PROTEASE RSEP"/>
    <property type="match status" value="1"/>
</dbReference>
<dbReference type="Pfam" id="PF17820">
    <property type="entry name" value="PDZ_6"/>
    <property type="match status" value="2"/>
</dbReference>
<comment type="cofactor">
    <cofactor evidence="1 11">
        <name>Zn(2+)</name>
        <dbReference type="ChEBI" id="CHEBI:29105"/>
    </cofactor>
</comment>
<feature type="transmembrane region" description="Helical" evidence="11">
    <location>
        <begin position="6"/>
        <end position="29"/>
    </location>
</feature>